<dbReference type="InterPro" id="IPR025713">
    <property type="entry name" value="MotB-like_N_dom"/>
</dbReference>
<dbReference type="PANTHER" id="PTHR30329:SF21">
    <property type="entry name" value="LIPOPROTEIN YIAD-RELATED"/>
    <property type="match status" value="1"/>
</dbReference>
<feature type="transmembrane region" description="Helical" evidence="8">
    <location>
        <begin position="31"/>
        <end position="50"/>
    </location>
</feature>
<dbReference type="EMBL" id="JAEKCZ010000015">
    <property type="protein sequence ID" value="MBJ2258128.1"/>
    <property type="molecule type" value="Genomic_DNA"/>
</dbReference>
<dbReference type="SUPFAM" id="SSF103088">
    <property type="entry name" value="OmpA-like"/>
    <property type="match status" value="1"/>
</dbReference>
<comment type="similarity">
    <text evidence="2">Belongs to the MotB family.</text>
</comment>
<evidence type="ECO:0000256" key="2">
    <source>
        <dbReference type="ARBA" id="ARBA00008914"/>
    </source>
</evidence>
<evidence type="ECO:0000256" key="6">
    <source>
        <dbReference type="ARBA" id="ARBA00023136"/>
    </source>
</evidence>
<organism evidence="10 11">
    <name type="scientific">Pseudomonas psychrophila</name>
    <dbReference type="NCBI Taxonomy" id="122355"/>
    <lineage>
        <taxon>Bacteria</taxon>
        <taxon>Pseudomonadati</taxon>
        <taxon>Pseudomonadota</taxon>
        <taxon>Gammaproteobacteria</taxon>
        <taxon>Pseudomonadales</taxon>
        <taxon>Pseudomonadaceae</taxon>
        <taxon>Pseudomonas</taxon>
    </lineage>
</organism>
<keyword evidence="5 8" id="KW-1133">Transmembrane helix</keyword>
<evidence type="ECO:0000256" key="3">
    <source>
        <dbReference type="ARBA" id="ARBA00022475"/>
    </source>
</evidence>
<dbReference type="GO" id="GO:0005886">
    <property type="term" value="C:plasma membrane"/>
    <property type="evidence" value="ECO:0007669"/>
    <property type="project" value="UniProtKB-SubCell"/>
</dbReference>
<dbReference type="AlphaFoldDB" id="A0A8I1FSX1"/>
<dbReference type="PROSITE" id="PS51123">
    <property type="entry name" value="OMPA_2"/>
    <property type="match status" value="1"/>
</dbReference>
<evidence type="ECO:0000259" key="9">
    <source>
        <dbReference type="PROSITE" id="PS51123"/>
    </source>
</evidence>
<sequence>MRRASESGEQIIIKRRSKRGHEVLHSGAWKVAFADFTLAMMALFMVLWIIQPQADAERMALRGEGYDTVFEGGAGIFDGVSAVPLESAVAQEIVKADSVASLAQPLAPDTAPLQAERYESEADMQELARLMSLLAERTDALANIEVQVVPQGLRILIKDDATRFMFERGSARINPHFRTLLGALAQELAKIDNKLIISGHTDATPYRGKRDYDNWNLSGERALQARGVLVAAGLPVKGVLQVSAQADGMPLRPEEPQSGVNRRIELLLLTRQAEALYRQLFADGHARYAPGDVDYIQPAAARGVN</sequence>
<dbReference type="Proteomes" id="UP000658390">
    <property type="component" value="Unassembled WGS sequence"/>
</dbReference>
<keyword evidence="4 8" id="KW-0812">Transmembrane</keyword>
<comment type="caution">
    <text evidence="10">The sequence shown here is derived from an EMBL/GenBank/DDBJ whole genome shotgun (WGS) entry which is preliminary data.</text>
</comment>
<evidence type="ECO:0000256" key="8">
    <source>
        <dbReference type="SAM" id="Phobius"/>
    </source>
</evidence>
<keyword evidence="3" id="KW-1003">Cell membrane</keyword>
<evidence type="ECO:0000256" key="4">
    <source>
        <dbReference type="ARBA" id="ARBA00022692"/>
    </source>
</evidence>
<evidence type="ECO:0000256" key="5">
    <source>
        <dbReference type="ARBA" id="ARBA00022989"/>
    </source>
</evidence>
<dbReference type="InterPro" id="IPR050330">
    <property type="entry name" value="Bact_OuterMem_StrucFunc"/>
</dbReference>
<reference evidence="10" key="1">
    <citation type="submission" date="2020-12" db="EMBL/GenBank/DDBJ databases">
        <title>Antibiotic resistance and phylogeny of Pseudomonas spp. isolated over three decades from chicken meat in the Norwegian food chain.</title>
        <authorList>
            <person name="Moen B."/>
        </authorList>
    </citation>
    <scope>NUCLEOTIDE SEQUENCE</scope>
    <source>
        <strain evidence="10">MF6762</strain>
    </source>
</reference>
<dbReference type="Pfam" id="PF13677">
    <property type="entry name" value="MotB_plug"/>
    <property type="match status" value="1"/>
</dbReference>
<dbReference type="Gene3D" id="3.30.1330.60">
    <property type="entry name" value="OmpA-like domain"/>
    <property type="match status" value="1"/>
</dbReference>
<evidence type="ECO:0000313" key="11">
    <source>
        <dbReference type="Proteomes" id="UP000658390"/>
    </source>
</evidence>
<proteinExistence type="inferred from homology"/>
<protein>
    <submittedName>
        <fullName evidence="10">OmpA family protein</fullName>
    </submittedName>
</protein>
<dbReference type="PANTHER" id="PTHR30329">
    <property type="entry name" value="STATOR ELEMENT OF FLAGELLAR MOTOR COMPLEX"/>
    <property type="match status" value="1"/>
</dbReference>
<keyword evidence="6 7" id="KW-0472">Membrane</keyword>
<gene>
    <name evidence="10" type="ORF">JFT45_16590</name>
</gene>
<dbReference type="RefSeq" id="WP_198822459.1">
    <property type="nucleotide sequence ID" value="NZ_JAEKCZ010000015.1"/>
</dbReference>
<dbReference type="CDD" id="cd07185">
    <property type="entry name" value="OmpA_C-like"/>
    <property type="match status" value="1"/>
</dbReference>
<name>A0A8I1FSX1_9PSED</name>
<evidence type="ECO:0000256" key="1">
    <source>
        <dbReference type="ARBA" id="ARBA00004162"/>
    </source>
</evidence>
<dbReference type="InterPro" id="IPR036737">
    <property type="entry name" value="OmpA-like_sf"/>
</dbReference>
<evidence type="ECO:0000256" key="7">
    <source>
        <dbReference type="PROSITE-ProRule" id="PRU00473"/>
    </source>
</evidence>
<feature type="domain" description="OmpA-like" evidence="9">
    <location>
        <begin position="153"/>
        <end position="272"/>
    </location>
</feature>
<dbReference type="InterPro" id="IPR006665">
    <property type="entry name" value="OmpA-like"/>
</dbReference>
<evidence type="ECO:0000313" key="10">
    <source>
        <dbReference type="EMBL" id="MBJ2258128.1"/>
    </source>
</evidence>
<dbReference type="Pfam" id="PF00691">
    <property type="entry name" value="OmpA"/>
    <property type="match status" value="1"/>
</dbReference>
<accession>A0A8I1FSX1</accession>
<comment type="subcellular location">
    <subcellularLocation>
        <location evidence="1">Cell membrane</location>
        <topology evidence="1">Single-pass membrane protein</topology>
    </subcellularLocation>
</comment>